<evidence type="ECO:0000256" key="2">
    <source>
        <dbReference type="ARBA" id="ARBA00022737"/>
    </source>
</evidence>
<feature type="transmembrane region" description="Helical" evidence="6">
    <location>
        <begin position="681"/>
        <end position="701"/>
    </location>
</feature>
<keyword evidence="2" id="KW-0677">Repeat</keyword>
<evidence type="ECO:0000256" key="1">
    <source>
        <dbReference type="ARBA" id="ARBA00004370"/>
    </source>
</evidence>
<evidence type="ECO:0000313" key="9">
    <source>
        <dbReference type="Ensembl" id="ENSMSIP00000028305.1"/>
    </source>
</evidence>
<dbReference type="FunFam" id="2.60.40.60:FF:000291">
    <property type="entry name" value="Cadherin related family member 4"/>
    <property type="match status" value="1"/>
</dbReference>
<evidence type="ECO:0000256" key="7">
    <source>
        <dbReference type="SAM" id="SignalP"/>
    </source>
</evidence>
<dbReference type="InterPro" id="IPR015919">
    <property type="entry name" value="Cadherin-like_sf"/>
</dbReference>
<dbReference type="Gene3D" id="2.60.40.60">
    <property type="entry name" value="Cadherins"/>
    <property type="match status" value="4"/>
</dbReference>
<dbReference type="Ensembl" id="ENSMSIT00000035683.1">
    <property type="protein sequence ID" value="ENSMSIP00000028305.1"/>
    <property type="gene ID" value="ENSMSIG00000023775.1"/>
</dbReference>
<evidence type="ECO:0000313" key="10">
    <source>
        <dbReference type="Proteomes" id="UP000694415"/>
    </source>
</evidence>
<dbReference type="InterPro" id="IPR002126">
    <property type="entry name" value="Cadherin-like_dom"/>
</dbReference>
<dbReference type="GO" id="GO:0007156">
    <property type="term" value="P:homophilic cell adhesion via plasma membrane adhesion molecules"/>
    <property type="evidence" value="ECO:0007669"/>
    <property type="project" value="InterPro"/>
</dbReference>
<dbReference type="FunFam" id="2.60.40.60:FF:000260">
    <property type="entry name" value="Cadherin related family member 4"/>
    <property type="match status" value="1"/>
</dbReference>
<dbReference type="InterPro" id="IPR020894">
    <property type="entry name" value="Cadherin_CS"/>
</dbReference>
<keyword evidence="3 5" id="KW-0106">Calcium</keyword>
<keyword evidence="6" id="KW-1133">Transmembrane helix</keyword>
<protein>
    <submittedName>
        <fullName evidence="9">Cadherin-related family member 4</fullName>
    </submittedName>
</protein>
<dbReference type="InterPro" id="IPR039808">
    <property type="entry name" value="Cadherin"/>
</dbReference>
<reference evidence="9" key="1">
    <citation type="submission" date="2025-08" db="UniProtKB">
        <authorList>
            <consortium name="Ensembl"/>
        </authorList>
    </citation>
    <scope>IDENTIFICATION</scope>
</reference>
<evidence type="ECO:0000256" key="3">
    <source>
        <dbReference type="ARBA" id="ARBA00022837"/>
    </source>
</evidence>
<dbReference type="FunFam" id="2.60.40.60:FF:000300">
    <property type="entry name" value="Cadherin related family member 4"/>
    <property type="match status" value="1"/>
</dbReference>
<reference evidence="9" key="2">
    <citation type="submission" date="2025-09" db="UniProtKB">
        <authorList>
            <consortium name="Ensembl"/>
        </authorList>
    </citation>
    <scope>IDENTIFICATION</scope>
</reference>
<organism evidence="9 10">
    <name type="scientific">Mus spicilegus</name>
    <name type="common">Mound-building mouse</name>
    <dbReference type="NCBI Taxonomy" id="10103"/>
    <lineage>
        <taxon>Eukaryota</taxon>
        <taxon>Metazoa</taxon>
        <taxon>Chordata</taxon>
        <taxon>Craniata</taxon>
        <taxon>Vertebrata</taxon>
        <taxon>Euteleostomi</taxon>
        <taxon>Mammalia</taxon>
        <taxon>Eutheria</taxon>
        <taxon>Euarchontoglires</taxon>
        <taxon>Glires</taxon>
        <taxon>Rodentia</taxon>
        <taxon>Myomorpha</taxon>
        <taxon>Muroidea</taxon>
        <taxon>Muridae</taxon>
        <taxon>Murinae</taxon>
        <taxon>Mus</taxon>
        <taxon>Mus</taxon>
    </lineage>
</organism>
<evidence type="ECO:0000256" key="6">
    <source>
        <dbReference type="SAM" id="Phobius"/>
    </source>
</evidence>
<keyword evidence="10" id="KW-1185">Reference proteome</keyword>
<dbReference type="PROSITE" id="PS50268">
    <property type="entry name" value="CADHERIN_2"/>
    <property type="match status" value="3"/>
</dbReference>
<feature type="domain" description="Cadherin" evidence="8">
    <location>
        <begin position="231"/>
        <end position="332"/>
    </location>
</feature>
<accession>A0A8C6N171</accession>
<dbReference type="PROSITE" id="PS00232">
    <property type="entry name" value="CADHERIN_1"/>
    <property type="match status" value="1"/>
</dbReference>
<dbReference type="SMART" id="SM00112">
    <property type="entry name" value="CA"/>
    <property type="match status" value="2"/>
</dbReference>
<dbReference type="Pfam" id="PF00028">
    <property type="entry name" value="Cadherin"/>
    <property type="match status" value="1"/>
</dbReference>
<dbReference type="GO" id="GO:0005509">
    <property type="term" value="F:calcium ion binding"/>
    <property type="evidence" value="ECO:0007669"/>
    <property type="project" value="UniProtKB-UniRule"/>
</dbReference>
<feature type="signal peptide" evidence="7">
    <location>
        <begin position="1"/>
        <end position="20"/>
    </location>
</feature>
<sequence>MALLRLLEFLFALLIPVLYSLPWTMYISENNGPGTVLRPFSFNCSSYMPTLELLSVRPPTSFFNKPSMHGDKGVYLVMVSLSSSARLDALAVNQYELQLQYRCGNFVVDGSIFVHVQRDPGRIRCAGAFASPAGEFIYVPETITPGALVYTLLLPGVQRAQINITSAQNPSPGPFSIDEQGLLRAPSQGLRGQAQKTFQLQISVSFGKNQSCRGMLTVKVLPAPSSQVSFLQKAQSITISEDLVPGSEVVRVQATGFNLLYEIISPRPSLFYSIGQADGVVRTTAPLDLARVQGAVVTKLQVRAFERPRPWASAVFDLTVSVRAVNQWPPRCHPALLVTQIPETSLVGTVLDALTCVDPDSAGRPLDYQLQFHSPPDSASLRLRDRILEVNATLDCDTPGACFQHSASILVVDGGQPQMTTEIPVMVMVTPVNEFSPACVPRTFRVREDTGPHTLLGSIVGTDMDYPRNSLEYYISSGPSAFAVDRLSGELHLLGPLDYEQQRLYKITILLIDHSQDWDLNSHRSGSCTITIEVEDVNDHAPECEPPFQELTIYTPMGHSMEVTKVSCWIPQEPQRLTLSYSIVGGNSQSRFRLQGAILVYNDTVLGSPWPEQPCTYELLIHVADVGPSIPHLSTTTTIIVHLVPWKASTVATSTHQSTVSSTMTPLIVTELEAFWKPEPWFVVVLTATGAVLLLALGWLLSRILRGLAPSLQAPSKPAKAQLLNSIQGNEGSIERQMEAPRIEMSQVPRTAMSLQHFDGRAQDVCMGRDYLFNTLTGARRWL</sequence>
<dbReference type="GO" id="GO:0008013">
    <property type="term" value="F:beta-catenin binding"/>
    <property type="evidence" value="ECO:0007669"/>
    <property type="project" value="TreeGrafter"/>
</dbReference>
<comment type="subcellular location">
    <subcellularLocation>
        <location evidence="1">Membrane</location>
    </subcellularLocation>
</comment>
<dbReference type="PANTHER" id="PTHR24027">
    <property type="entry name" value="CADHERIN-23"/>
    <property type="match status" value="1"/>
</dbReference>
<feature type="domain" description="Cadherin" evidence="8">
    <location>
        <begin position="333"/>
        <end position="439"/>
    </location>
</feature>
<keyword evidence="4 6" id="KW-0472">Membrane</keyword>
<evidence type="ECO:0000259" key="8">
    <source>
        <dbReference type="PROSITE" id="PS50268"/>
    </source>
</evidence>
<dbReference type="SUPFAM" id="SSF49313">
    <property type="entry name" value="Cadherin-like"/>
    <property type="match status" value="4"/>
</dbReference>
<feature type="chain" id="PRO_5034676335" evidence="7">
    <location>
        <begin position="21"/>
        <end position="783"/>
    </location>
</feature>
<dbReference type="GO" id="GO:0016477">
    <property type="term" value="P:cell migration"/>
    <property type="evidence" value="ECO:0007669"/>
    <property type="project" value="TreeGrafter"/>
</dbReference>
<keyword evidence="6" id="KW-0812">Transmembrane</keyword>
<evidence type="ECO:0000256" key="4">
    <source>
        <dbReference type="ARBA" id="ARBA00023136"/>
    </source>
</evidence>
<proteinExistence type="predicted"/>
<dbReference type="FunFam" id="2.60.40.60:FF:000268">
    <property type="entry name" value="Cadherin related family member 4"/>
    <property type="match status" value="1"/>
</dbReference>
<dbReference type="PANTHER" id="PTHR24027:SF441">
    <property type="entry name" value="CADHERIN DOMAIN-CONTAINING PROTEIN"/>
    <property type="match status" value="1"/>
</dbReference>
<dbReference type="Proteomes" id="UP000694415">
    <property type="component" value="Unplaced"/>
</dbReference>
<feature type="domain" description="Cadherin" evidence="8">
    <location>
        <begin position="438"/>
        <end position="548"/>
    </location>
</feature>
<dbReference type="GO" id="GO:0016342">
    <property type="term" value="C:catenin complex"/>
    <property type="evidence" value="ECO:0007669"/>
    <property type="project" value="TreeGrafter"/>
</dbReference>
<dbReference type="CDD" id="cd11304">
    <property type="entry name" value="Cadherin_repeat"/>
    <property type="match status" value="4"/>
</dbReference>
<name>A0A8C6N171_MUSSI</name>
<evidence type="ECO:0000256" key="5">
    <source>
        <dbReference type="PROSITE-ProRule" id="PRU00043"/>
    </source>
</evidence>
<dbReference type="PRINTS" id="PR00205">
    <property type="entry name" value="CADHERIN"/>
</dbReference>
<keyword evidence="7" id="KW-0732">Signal</keyword>
<dbReference type="AlphaFoldDB" id="A0A8C6N171"/>
<dbReference type="GO" id="GO:0045296">
    <property type="term" value="F:cadherin binding"/>
    <property type="evidence" value="ECO:0007669"/>
    <property type="project" value="TreeGrafter"/>
</dbReference>
<dbReference type="GeneTree" id="ENSGT00940000162824"/>